<evidence type="ECO:0000256" key="1">
    <source>
        <dbReference type="ARBA" id="ARBA00003416"/>
    </source>
</evidence>
<keyword evidence="3 5" id="KW-0175">Coiled coil</keyword>
<evidence type="ECO:0000313" key="7">
    <source>
        <dbReference type="Proteomes" id="UP000434036"/>
    </source>
</evidence>
<organism evidence="6 7">
    <name type="scientific">Copranaerobaculum intestinale</name>
    <dbReference type="NCBI Taxonomy" id="2692629"/>
    <lineage>
        <taxon>Bacteria</taxon>
        <taxon>Bacillati</taxon>
        <taxon>Bacillota</taxon>
        <taxon>Erysipelotrichia</taxon>
        <taxon>Erysipelotrichales</taxon>
        <taxon>Erysipelotrichaceae</taxon>
        <taxon>Copranaerobaculum</taxon>
    </lineage>
</organism>
<feature type="coiled-coil region" evidence="5">
    <location>
        <begin position="32"/>
        <end position="128"/>
    </location>
</feature>
<dbReference type="GO" id="GO:0006310">
    <property type="term" value="P:DNA recombination"/>
    <property type="evidence" value="ECO:0007669"/>
    <property type="project" value="UniProtKB-KW"/>
</dbReference>
<comment type="similarity">
    <text evidence="2">Belongs to the RmuC family.</text>
</comment>
<name>A0A6N8U7Q6_9FIRM</name>
<dbReference type="Proteomes" id="UP000434036">
    <property type="component" value="Unassembled WGS sequence"/>
</dbReference>
<comment type="function">
    <text evidence="1">Involved in DNA recombination.</text>
</comment>
<reference evidence="6 7" key="2">
    <citation type="submission" date="2020-01" db="EMBL/GenBank/DDBJ databases">
        <title>Clostridiaceae sp. nov. isolated from the gut of human by culturomics.</title>
        <authorList>
            <person name="Chang Y."/>
        </authorList>
    </citation>
    <scope>NUCLEOTIDE SEQUENCE [LARGE SCALE GENOMIC DNA]</scope>
    <source>
        <strain evidence="6 7">DONG20-135</strain>
    </source>
</reference>
<dbReference type="InterPro" id="IPR003798">
    <property type="entry name" value="DNA_recombination_RmuC"/>
</dbReference>
<evidence type="ECO:0000313" key="6">
    <source>
        <dbReference type="EMBL" id="MXQ73364.1"/>
    </source>
</evidence>
<dbReference type="PANTHER" id="PTHR30563">
    <property type="entry name" value="DNA RECOMBINATION PROTEIN RMUC"/>
    <property type="match status" value="1"/>
</dbReference>
<gene>
    <name evidence="6" type="primary">rmuC</name>
    <name evidence="6" type="ORF">GSF08_05400</name>
</gene>
<evidence type="ECO:0000256" key="4">
    <source>
        <dbReference type="ARBA" id="ARBA00023172"/>
    </source>
</evidence>
<reference evidence="6 7" key="1">
    <citation type="submission" date="2019-12" db="EMBL/GenBank/DDBJ databases">
        <authorList>
            <person name="Yang R."/>
        </authorList>
    </citation>
    <scope>NUCLEOTIDE SEQUENCE [LARGE SCALE GENOMIC DNA]</scope>
    <source>
        <strain evidence="6 7">DONG20-135</strain>
    </source>
</reference>
<evidence type="ECO:0000256" key="5">
    <source>
        <dbReference type="SAM" id="Coils"/>
    </source>
</evidence>
<proteinExistence type="inferred from homology"/>
<dbReference type="Pfam" id="PF02646">
    <property type="entry name" value="RmuC"/>
    <property type="match status" value="1"/>
</dbReference>
<dbReference type="PANTHER" id="PTHR30563:SF0">
    <property type="entry name" value="DNA RECOMBINATION PROTEIN RMUC"/>
    <property type="match status" value="1"/>
</dbReference>
<protein>
    <submittedName>
        <fullName evidence="6">DNA recombination protein RmuC</fullName>
    </submittedName>
</protein>
<keyword evidence="7" id="KW-1185">Reference proteome</keyword>
<dbReference type="EMBL" id="WUUQ01000002">
    <property type="protein sequence ID" value="MXQ73364.1"/>
    <property type="molecule type" value="Genomic_DNA"/>
</dbReference>
<feature type="coiled-coil region" evidence="5">
    <location>
        <begin position="371"/>
        <end position="405"/>
    </location>
</feature>
<comment type="caution">
    <text evidence="6">The sequence shown here is derived from an EMBL/GenBank/DDBJ whole genome shotgun (WGS) entry which is preliminary data.</text>
</comment>
<keyword evidence="4" id="KW-0233">DNA recombination</keyword>
<dbReference type="AlphaFoldDB" id="A0A6N8U7Q6"/>
<sequence>MEFLLILCIVISAASLIMTFLLLTRKPNTSETQKLETKISLLEQQLKDQQNENGKQLDRLKRDIVDGQKDLRYETSSLLKEMNMNVQKLTTNNLEQQNKMMQTVSTTLHRLQDSNEKKLDQMRETVDEKLTSTLTTRLDSSFKTVSTQLENVYKSLGEMKELSAGVTDNVTSLNRVLTNVKARGTWAEVQLEALLDQTIPNMYEKNVATKKNSQERVEFAIKIPTGDKETPYSWLPVDSKFPMEDYVRLCDAADHGDSTALEAARKALENRVKDEAKAVSGYIHVPNTTPFAIMYLATEGLYAEIISSRSGLPEKIQRDYHVMIAGPSTINALLNSLSMGYKTMAINQKANEVWKILGAAKSQYNQFGTLLEKAHKKIEEAGKTLETAQHRNRMIQKKLKKVEELELEESSNLLALDEDMESEEAQNEIA</sequence>
<dbReference type="RefSeq" id="WP_160624822.1">
    <property type="nucleotide sequence ID" value="NZ_WUUQ01000002.1"/>
</dbReference>
<accession>A0A6N8U7Q6</accession>
<evidence type="ECO:0000256" key="3">
    <source>
        <dbReference type="ARBA" id="ARBA00023054"/>
    </source>
</evidence>
<evidence type="ECO:0000256" key="2">
    <source>
        <dbReference type="ARBA" id="ARBA00009840"/>
    </source>
</evidence>